<proteinExistence type="predicted"/>
<sequence>MPLSAARFLSAQAATYEQALAELQAGRKHSHWMWFIFPQLKGLGHSETANYYALDGPDSAQAYLSHPVLGERLLTCCSALQAHKHLSAQEILASPDHLKLHSCLTLFNHVAPQVPIFEALLTQFYGGDPDTQTLTLLQAAQTDQ</sequence>
<evidence type="ECO:0000313" key="2">
    <source>
        <dbReference type="Proteomes" id="UP000559987"/>
    </source>
</evidence>
<organism evidence="1 2">
    <name type="scientific">Simiduia aestuariiviva</name>
    <dbReference type="NCBI Taxonomy" id="1510459"/>
    <lineage>
        <taxon>Bacteria</taxon>
        <taxon>Pseudomonadati</taxon>
        <taxon>Pseudomonadota</taxon>
        <taxon>Gammaproteobacteria</taxon>
        <taxon>Cellvibrionales</taxon>
        <taxon>Cellvibrionaceae</taxon>
        <taxon>Simiduia</taxon>
    </lineage>
</organism>
<dbReference type="PIRSF" id="PIRSF008546">
    <property type="entry name" value="UCP008546"/>
    <property type="match status" value="1"/>
</dbReference>
<accession>A0A839UV88</accession>
<dbReference type="Proteomes" id="UP000559987">
    <property type="component" value="Unassembled WGS sequence"/>
</dbReference>
<dbReference type="SUPFAM" id="SSF140736">
    <property type="entry name" value="Rv1873-like"/>
    <property type="match status" value="1"/>
</dbReference>
<dbReference type="Pfam" id="PF08837">
    <property type="entry name" value="DUF1810"/>
    <property type="match status" value="1"/>
</dbReference>
<comment type="caution">
    <text evidence="1">The sequence shown here is derived from an EMBL/GenBank/DDBJ whole genome shotgun (WGS) entry which is preliminary data.</text>
</comment>
<dbReference type="Gene3D" id="1.25.40.380">
    <property type="entry name" value="Protein of unknown function DUF1810"/>
    <property type="match status" value="1"/>
</dbReference>
<name>A0A839UV88_9GAMM</name>
<dbReference type="InterPro" id="IPR014937">
    <property type="entry name" value="DUF1810"/>
</dbReference>
<dbReference type="InterPro" id="IPR036287">
    <property type="entry name" value="Rv1873-like_sf"/>
</dbReference>
<protein>
    <submittedName>
        <fullName evidence="1">Uncharacterized protein (DUF1810 family)</fullName>
    </submittedName>
</protein>
<evidence type="ECO:0000313" key="1">
    <source>
        <dbReference type="EMBL" id="MBB3169388.1"/>
    </source>
</evidence>
<dbReference type="AlphaFoldDB" id="A0A839UV88"/>
<keyword evidence="2" id="KW-1185">Reference proteome</keyword>
<gene>
    <name evidence="1" type="ORF">FHS30_002596</name>
</gene>
<dbReference type="RefSeq" id="WP_183910859.1">
    <property type="nucleotide sequence ID" value="NZ_JACHXZ010000003.1"/>
</dbReference>
<dbReference type="EMBL" id="JACHXZ010000003">
    <property type="protein sequence ID" value="MBB3169388.1"/>
    <property type="molecule type" value="Genomic_DNA"/>
</dbReference>
<reference evidence="1 2" key="1">
    <citation type="submission" date="2020-08" db="EMBL/GenBank/DDBJ databases">
        <title>Genomic Encyclopedia of Type Strains, Phase III (KMG-III): the genomes of soil and plant-associated and newly described type strains.</title>
        <authorList>
            <person name="Whitman W."/>
        </authorList>
    </citation>
    <scope>NUCLEOTIDE SEQUENCE [LARGE SCALE GENOMIC DNA]</scope>
    <source>
        <strain evidence="1 2">CECT 8571</strain>
    </source>
</reference>